<protein>
    <submittedName>
        <fullName evidence="6">Winged helix-turn-helix transcriptional regulator</fullName>
    </submittedName>
</protein>
<dbReference type="InterPro" id="IPR036388">
    <property type="entry name" value="WH-like_DNA-bd_sf"/>
</dbReference>
<name>A0ABV8LTM3_9ACTN</name>
<evidence type="ECO:0000313" key="7">
    <source>
        <dbReference type="Proteomes" id="UP001595816"/>
    </source>
</evidence>
<feature type="region of interest" description="Disordered" evidence="4">
    <location>
        <begin position="141"/>
        <end position="160"/>
    </location>
</feature>
<dbReference type="PANTHER" id="PTHR33204">
    <property type="entry name" value="TRANSCRIPTIONAL REGULATOR, MARR FAMILY"/>
    <property type="match status" value="1"/>
</dbReference>
<keyword evidence="1" id="KW-0805">Transcription regulation</keyword>
<feature type="domain" description="HTH hxlR-type" evidence="5">
    <location>
        <begin position="13"/>
        <end position="112"/>
    </location>
</feature>
<proteinExistence type="predicted"/>
<keyword evidence="2" id="KW-0238">DNA-binding</keyword>
<dbReference type="InterPro" id="IPR036390">
    <property type="entry name" value="WH_DNA-bd_sf"/>
</dbReference>
<gene>
    <name evidence="6" type="ORF">ACFOZ4_27705</name>
</gene>
<dbReference type="Pfam" id="PF01638">
    <property type="entry name" value="HxlR"/>
    <property type="match status" value="1"/>
</dbReference>
<reference evidence="7" key="1">
    <citation type="journal article" date="2019" name="Int. J. Syst. Evol. Microbiol.">
        <title>The Global Catalogue of Microorganisms (GCM) 10K type strain sequencing project: providing services to taxonomists for standard genome sequencing and annotation.</title>
        <authorList>
            <consortium name="The Broad Institute Genomics Platform"/>
            <consortium name="The Broad Institute Genome Sequencing Center for Infectious Disease"/>
            <person name="Wu L."/>
            <person name="Ma J."/>
        </authorList>
    </citation>
    <scope>NUCLEOTIDE SEQUENCE [LARGE SCALE GENOMIC DNA]</scope>
    <source>
        <strain evidence="7">CGMCC 4.7289</strain>
    </source>
</reference>
<evidence type="ECO:0000259" key="5">
    <source>
        <dbReference type="PROSITE" id="PS51118"/>
    </source>
</evidence>
<dbReference type="PROSITE" id="PS51118">
    <property type="entry name" value="HTH_HXLR"/>
    <property type="match status" value="1"/>
</dbReference>
<keyword evidence="7" id="KW-1185">Reference proteome</keyword>
<dbReference type="SUPFAM" id="SSF46785">
    <property type="entry name" value="Winged helix' DNA-binding domain"/>
    <property type="match status" value="1"/>
</dbReference>
<evidence type="ECO:0000256" key="2">
    <source>
        <dbReference type="ARBA" id="ARBA00023125"/>
    </source>
</evidence>
<evidence type="ECO:0000256" key="4">
    <source>
        <dbReference type="SAM" id="MobiDB-lite"/>
    </source>
</evidence>
<dbReference type="Gene3D" id="1.10.10.10">
    <property type="entry name" value="Winged helix-like DNA-binding domain superfamily/Winged helix DNA-binding domain"/>
    <property type="match status" value="1"/>
</dbReference>
<comment type="caution">
    <text evidence="6">The sequence shown here is derived from an EMBL/GenBank/DDBJ whole genome shotgun (WGS) entry which is preliminary data.</text>
</comment>
<dbReference type="Proteomes" id="UP001595816">
    <property type="component" value="Unassembled WGS sequence"/>
</dbReference>
<accession>A0ABV8LTM3</accession>
<dbReference type="RefSeq" id="WP_253761429.1">
    <property type="nucleotide sequence ID" value="NZ_JAMZDZ010000001.1"/>
</dbReference>
<evidence type="ECO:0000256" key="3">
    <source>
        <dbReference type="ARBA" id="ARBA00023163"/>
    </source>
</evidence>
<keyword evidence="3" id="KW-0804">Transcription</keyword>
<dbReference type="EMBL" id="JBHSAY010000015">
    <property type="protein sequence ID" value="MFC4134415.1"/>
    <property type="molecule type" value="Genomic_DNA"/>
</dbReference>
<evidence type="ECO:0000256" key="1">
    <source>
        <dbReference type="ARBA" id="ARBA00023015"/>
    </source>
</evidence>
<evidence type="ECO:0000313" key="6">
    <source>
        <dbReference type="EMBL" id="MFC4134415.1"/>
    </source>
</evidence>
<dbReference type="PANTHER" id="PTHR33204:SF18">
    <property type="entry name" value="TRANSCRIPTIONAL REGULATORY PROTEIN"/>
    <property type="match status" value="1"/>
</dbReference>
<sequence length="160" mass="18095">MRPAALEWSVENCTVGRAMAVLGERWTFVVLREVFNGVRRFDDMRRHTDIPRQVLTNRLATLVEQGVLRREPYREPGERLRHEYRLTEKGFDLYPVLVAVWEWGDRYLADPDGSPVTVAHRDCGATVGVQLVCSEGHVLKSPREAATRPGPGARPFGAQA</sequence>
<dbReference type="InterPro" id="IPR002577">
    <property type="entry name" value="HTH_HxlR"/>
</dbReference>
<organism evidence="6 7">
    <name type="scientific">Hamadaea flava</name>
    <dbReference type="NCBI Taxonomy" id="1742688"/>
    <lineage>
        <taxon>Bacteria</taxon>
        <taxon>Bacillati</taxon>
        <taxon>Actinomycetota</taxon>
        <taxon>Actinomycetes</taxon>
        <taxon>Micromonosporales</taxon>
        <taxon>Micromonosporaceae</taxon>
        <taxon>Hamadaea</taxon>
    </lineage>
</organism>